<dbReference type="Proteomes" id="UP000677244">
    <property type="component" value="Unassembled WGS sequence"/>
</dbReference>
<dbReference type="InterPro" id="IPR005467">
    <property type="entry name" value="His_kinase_dom"/>
</dbReference>
<dbReference type="Gene3D" id="1.25.40.10">
    <property type="entry name" value="Tetratricopeptide repeat domain"/>
    <property type="match status" value="3"/>
</dbReference>
<dbReference type="InterPro" id="IPR011495">
    <property type="entry name" value="Sig_transdc_His_kin_sub2_dim/P"/>
</dbReference>
<evidence type="ECO:0000259" key="9">
    <source>
        <dbReference type="PROSITE" id="PS50109"/>
    </source>
</evidence>
<dbReference type="Pfam" id="PF07568">
    <property type="entry name" value="HisKA_2"/>
    <property type="match status" value="1"/>
</dbReference>
<dbReference type="PANTHER" id="PTHR41523:SF8">
    <property type="entry name" value="ETHYLENE RESPONSE SENSOR PROTEIN"/>
    <property type="match status" value="1"/>
</dbReference>
<dbReference type="RefSeq" id="WP_209138523.1">
    <property type="nucleotide sequence ID" value="NZ_JAGHKO010000001.1"/>
</dbReference>
<comment type="catalytic activity">
    <reaction evidence="1">
        <text>ATP + protein L-histidine = ADP + protein N-phospho-L-histidine.</text>
        <dbReference type="EC" id="2.7.13.3"/>
    </reaction>
</comment>
<gene>
    <name evidence="10" type="ORF">J7I42_09435</name>
</gene>
<keyword evidence="5" id="KW-0547">Nucleotide-binding</keyword>
<dbReference type="Gene3D" id="3.30.565.10">
    <property type="entry name" value="Histidine kinase-like ATPase, C-terminal domain"/>
    <property type="match status" value="1"/>
</dbReference>
<organism evidence="10 11">
    <name type="scientific">Niastella soli</name>
    <dbReference type="NCBI Taxonomy" id="2821487"/>
    <lineage>
        <taxon>Bacteria</taxon>
        <taxon>Pseudomonadati</taxon>
        <taxon>Bacteroidota</taxon>
        <taxon>Chitinophagia</taxon>
        <taxon>Chitinophagales</taxon>
        <taxon>Chitinophagaceae</taxon>
        <taxon>Niastella</taxon>
    </lineage>
</organism>
<keyword evidence="7 10" id="KW-0067">ATP-binding</keyword>
<keyword evidence="4" id="KW-0808">Transferase</keyword>
<dbReference type="PROSITE" id="PS50109">
    <property type="entry name" value="HIS_KIN"/>
    <property type="match status" value="1"/>
</dbReference>
<dbReference type="GO" id="GO:0005524">
    <property type="term" value="F:ATP binding"/>
    <property type="evidence" value="ECO:0007669"/>
    <property type="project" value="UniProtKB-KW"/>
</dbReference>
<dbReference type="InterPro" id="IPR036890">
    <property type="entry name" value="HATPase_C_sf"/>
</dbReference>
<feature type="transmembrane region" description="Helical" evidence="8">
    <location>
        <begin position="514"/>
        <end position="534"/>
    </location>
</feature>
<dbReference type="EMBL" id="JAGHKO010000001">
    <property type="protein sequence ID" value="MBO9200482.1"/>
    <property type="molecule type" value="Genomic_DNA"/>
</dbReference>
<dbReference type="SUPFAM" id="SSF55874">
    <property type="entry name" value="ATPase domain of HSP90 chaperone/DNA topoisomerase II/histidine kinase"/>
    <property type="match status" value="1"/>
</dbReference>
<keyword evidence="8" id="KW-0472">Membrane</keyword>
<dbReference type="InterPro" id="IPR011990">
    <property type="entry name" value="TPR-like_helical_dom_sf"/>
</dbReference>
<reference evidence="10 11" key="1">
    <citation type="submission" date="2021-03" db="EMBL/GenBank/DDBJ databases">
        <title>Assistant Professor.</title>
        <authorList>
            <person name="Huq M.A."/>
        </authorList>
    </citation>
    <scope>NUCLEOTIDE SEQUENCE [LARGE SCALE GENOMIC DNA]</scope>
    <source>
        <strain evidence="10 11">MAH-29</strain>
    </source>
</reference>
<dbReference type="SMART" id="SM00028">
    <property type="entry name" value="TPR"/>
    <property type="match status" value="5"/>
</dbReference>
<dbReference type="Pfam" id="PF02518">
    <property type="entry name" value="HATPase_c"/>
    <property type="match status" value="1"/>
</dbReference>
<evidence type="ECO:0000256" key="2">
    <source>
        <dbReference type="ARBA" id="ARBA00012438"/>
    </source>
</evidence>
<keyword evidence="6" id="KW-0418">Kinase</keyword>
<accession>A0ABS3YRG0</accession>
<keyword evidence="11" id="KW-1185">Reference proteome</keyword>
<dbReference type="PANTHER" id="PTHR41523">
    <property type="entry name" value="TWO-COMPONENT SYSTEM SENSOR PROTEIN"/>
    <property type="match status" value="1"/>
</dbReference>
<proteinExistence type="predicted"/>
<keyword evidence="8" id="KW-1133">Transmembrane helix</keyword>
<evidence type="ECO:0000256" key="1">
    <source>
        <dbReference type="ARBA" id="ARBA00000085"/>
    </source>
</evidence>
<dbReference type="InterPro" id="IPR019734">
    <property type="entry name" value="TPR_rpt"/>
</dbReference>
<dbReference type="EC" id="2.7.13.3" evidence="2"/>
<sequence length="779" mass="90320">MTRALTQYAQSETQQELLVKLIKSKPDTNRISIELKLGAYYLYKPFSEMRNLTDYKHNPDSAIDHFNKALQLSVKLNESDWQHDALEWIAYYYQRVNDPVRTMQLFNQVITYFREKGKHSKEAHAWKSLANAYFINDKFNKSATERINHYQHARSLYLQSRQPIDAAHILTDIAANRITIKQFELAEKELQQSLAEYKAAKYEKLQYTYMTLVDLEYSKGNYYRALAYCLEGIKNSVPGEDSHYISYFYWNAARCNFGVKKYQKAEEWLLKAISINDYPDYKYLLVETLLKLNRNEEALKTINAITKANFPHTSWDTANIYRCMALYHAKSNSNELSIRYYLKSLKMTEKLFGERSYSWHIICYNGIAEAFLNANQPAKAKKYITNAALIFKKAETISDNSFLVDFYNNSYKYDITIGKYRAAFKNAKTPLGGGLLMSFYTNSYNYYVAIGNYQDASYNLARLVKLQDSLSTVDKNNEISELEIQYQTVKQEQSIKSLNDQNLIQKMRLEDANLQRNVTFLGIVIMLLVAGVLYRQNLVRKKNNQTITLQNDLIIHKNEQMQKLLAEKEWLLKEVHHRVKNNLHSVISLLEAQAAYLENDALRAIENSQHRIYAMSLIHQKLYQSNDIKTIDLKSYIPELVQYLRSSFETGHIRFNLEVDPLQLNASQAIPLGLIINEALTNSIKYAFPDGRHGEILISLTHVDGKYKLELADNGIGMQKNTSEVKKSSLGLELIRGLTKEIGGYITFENHKGVLITIVFERDILHSMNEGRDDYLTSL</sequence>
<dbReference type="SUPFAM" id="SSF48452">
    <property type="entry name" value="TPR-like"/>
    <property type="match status" value="3"/>
</dbReference>
<evidence type="ECO:0000256" key="3">
    <source>
        <dbReference type="ARBA" id="ARBA00022553"/>
    </source>
</evidence>
<evidence type="ECO:0000313" key="10">
    <source>
        <dbReference type="EMBL" id="MBO9200482.1"/>
    </source>
</evidence>
<feature type="domain" description="Histidine kinase" evidence="9">
    <location>
        <begin position="574"/>
        <end position="764"/>
    </location>
</feature>
<dbReference type="SMART" id="SM00387">
    <property type="entry name" value="HATPase_c"/>
    <property type="match status" value="1"/>
</dbReference>
<dbReference type="Gene3D" id="3.30.450.20">
    <property type="entry name" value="PAS domain"/>
    <property type="match status" value="1"/>
</dbReference>
<keyword evidence="8" id="KW-0812">Transmembrane</keyword>
<evidence type="ECO:0000256" key="5">
    <source>
        <dbReference type="ARBA" id="ARBA00022741"/>
    </source>
</evidence>
<dbReference type="InterPro" id="IPR003594">
    <property type="entry name" value="HATPase_dom"/>
</dbReference>
<evidence type="ECO:0000256" key="6">
    <source>
        <dbReference type="ARBA" id="ARBA00022777"/>
    </source>
</evidence>
<evidence type="ECO:0000256" key="7">
    <source>
        <dbReference type="ARBA" id="ARBA00022840"/>
    </source>
</evidence>
<protein>
    <recommendedName>
        <fullName evidence="2">histidine kinase</fullName>
        <ecNumber evidence="2">2.7.13.3</ecNumber>
    </recommendedName>
</protein>
<evidence type="ECO:0000256" key="4">
    <source>
        <dbReference type="ARBA" id="ARBA00022679"/>
    </source>
</evidence>
<evidence type="ECO:0000313" key="11">
    <source>
        <dbReference type="Proteomes" id="UP000677244"/>
    </source>
</evidence>
<evidence type="ECO:0000256" key="8">
    <source>
        <dbReference type="SAM" id="Phobius"/>
    </source>
</evidence>
<name>A0ABS3YRG0_9BACT</name>
<comment type="caution">
    <text evidence="10">The sequence shown here is derived from an EMBL/GenBank/DDBJ whole genome shotgun (WGS) entry which is preliminary data.</text>
</comment>
<keyword evidence="3" id="KW-0597">Phosphoprotein</keyword>